<protein>
    <recommendedName>
        <fullName evidence="6">RRP15-like protein</fullName>
    </recommendedName>
</protein>
<dbReference type="OrthoDB" id="20949at2759"/>
<dbReference type="RefSeq" id="XP_024361472.1">
    <property type="nucleotide sequence ID" value="XM_024505704.2"/>
</dbReference>
<dbReference type="GeneID" id="112275374"/>
<dbReference type="KEGG" id="ppp:112275374"/>
<dbReference type="GO" id="GO:0000460">
    <property type="term" value="P:maturation of 5.8S rRNA"/>
    <property type="evidence" value="ECO:0000318"/>
    <property type="project" value="GO_Central"/>
</dbReference>
<name>A0A2K1ILQ4_PHYPA</name>
<dbReference type="Proteomes" id="UP000006727">
    <property type="component" value="Chromosome 22"/>
</dbReference>
<evidence type="ECO:0008006" key="6">
    <source>
        <dbReference type="Google" id="ProtNLM"/>
    </source>
</evidence>
<feature type="region of interest" description="Disordered" evidence="2">
    <location>
        <begin position="285"/>
        <end position="317"/>
    </location>
</feature>
<gene>
    <name evidence="4" type="primary">LOC112275374</name>
    <name evidence="3" type="ORF">PHYPA_026523</name>
</gene>
<dbReference type="Gramene" id="Pp3c22_320V3.1">
    <property type="protein sequence ID" value="Pp3c22_320V3.1"/>
    <property type="gene ID" value="Pp3c22_320"/>
</dbReference>
<dbReference type="OMA" id="NEFSANA"/>
<keyword evidence="5" id="KW-1185">Reference proteome</keyword>
<organism evidence="3">
    <name type="scientific">Physcomitrium patens</name>
    <name type="common">Spreading-leaved earth moss</name>
    <name type="synonym">Physcomitrella patens</name>
    <dbReference type="NCBI Taxonomy" id="3218"/>
    <lineage>
        <taxon>Eukaryota</taxon>
        <taxon>Viridiplantae</taxon>
        <taxon>Streptophyta</taxon>
        <taxon>Embryophyta</taxon>
        <taxon>Bryophyta</taxon>
        <taxon>Bryophytina</taxon>
        <taxon>Bryopsida</taxon>
        <taxon>Funariidae</taxon>
        <taxon>Funariales</taxon>
        <taxon>Funariaceae</taxon>
        <taxon>Physcomitrium</taxon>
    </lineage>
</organism>
<sequence>MAKKEEDETRTGKKRREMPAQVVESDDESEESDDDVMGDEFEGLAEELDSDEEDEVVGESDEEEDEDEDEEEMPEGVRRLMGRIMQRSSGKQLARKEAGMCSEESDMDSMEGSRSRSEEDLRDIGSARRLDDDDDTGDSAWKVTEVEAEGGGSGNPAPSSSLAADLVADTEKRDEIATGSGTSNFAPAEGSDGKEDESEGEDVMETDDEGEGEDNDEGEVGSQSEEEASVSLDGGSDSEAGSDGKDDATKSSAYSRAFSKILQSKAAKESDTGPVLAARQTLVARKLNEEAEDTKEKKESKKEKRELREKAHLIPQTYANTKEKELVKLATRGVVKLFNAVSKAQKVQASGDGRDAKVVAKQSKSVFLAEVRGNSSSAGVGSKRGLLSSSTQPFKFGAVEAQNQPTSRWSVVKDDFMLGKQKLKDWDKDEEMGDATEV</sequence>
<accession>A0A2K1ILQ4</accession>
<evidence type="ECO:0000256" key="2">
    <source>
        <dbReference type="SAM" id="MobiDB-lite"/>
    </source>
</evidence>
<evidence type="ECO:0000313" key="3">
    <source>
        <dbReference type="EMBL" id="PNR30207.1"/>
    </source>
</evidence>
<dbReference type="Gramene" id="Pp3c22_322V3.1">
    <property type="protein sequence ID" value="Pp3c22_322V3.1"/>
    <property type="gene ID" value="Pp3c22_322"/>
</dbReference>
<evidence type="ECO:0000313" key="4">
    <source>
        <dbReference type="EnsemblPlants" id="Pp3c22_320V3.1"/>
    </source>
</evidence>
<comment type="similarity">
    <text evidence="1">Belongs to the RRP15 family.</text>
</comment>
<feature type="compositionally biased region" description="Acidic residues" evidence="2">
    <location>
        <begin position="24"/>
        <end position="74"/>
    </location>
</feature>
<dbReference type="EnsemblPlants" id="Pp3c22_320V3.1">
    <property type="protein sequence ID" value="Pp3c22_320V3.1"/>
    <property type="gene ID" value="Pp3c22_320"/>
</dbReference>
<evidence type="ECO:0000313" key="5">
    <source>
        <dbReference type="Proteomes" id="UP000006727"/>
    </source>
</evidence>
<dbReference type="Pfam" id="PF07890">
    <property type="entry name" value="Rrp15p"/>
    <property type="match status" value="1"/>
</dbReference>
<dbReference type="GO" id="GO:0000470">
    <property type="term" value="P:maturation of LSU-rRNA"/>
    <property type="evidence" value="ECO:0000318"/>
    <property type="project" value="GO_Central"/>
</dbReference>
<feature type="compositionally biased region" description="Acidic residues" evidence="2">
    <location>
        <begin position="194"/>
        <end position="228"/>
    </location>
</feature>
<dbReference type="EnsemblPlants" id="Pp3c22_322V3.1">
    <property type="protein sequence ID" value="Pp3c22_322V3.1"/>
    <property type="gene ID" value="Pp3c22_322"/>
</dbReference>
<proteinExistence type="inferred from homology"/>
<dbReference type="GO" id="GO:0030687">
    <property type="term" value="C:preribosome, large subunit precursor"/>
    <property type="evidence" value="ECO:0000318"/>
    <property type="project" value="GO_Central"/>
</dbReference>
<dbReference type="AlphaFoldDB" id="A0A2K1ILQ4"/>
<dbReference type="STRING" id="3218.A0A2K1ILQ4"/>
<reference evidence="4" key="3">
    <citation type="submission" date="2020-12" db="UniProtKB">
        <authorList>
            <consortium name="EnsemblPlants"/>
        </authorList>
    </citation>
    <scope>IDENTIFICATION</scope>
</reference>
<feature type="compositionally biased region" description="Basic and acidic residues" evidence="2">
    <location>
        <begin position="111"/>
        <end position="131"/>
    </location>
</feature>
<feature type="region of interest" description="Disordered" evidence="2">
    <location>
        <begin position="1"/>
        <end position="252"/>
    </location>
</feature>
<feature type="compositionally biased region" description="Low complexity" evidence="2">
    <location>
        <begin position="231"/>
        <end position="241"/>
    </location>
</feature>
<feature type="compositionally biased region" description="Basic and acidic residues" evidence="2">
    <location>
        <begin position="286"/>
        <end position="312"/>
    </location>
</feature>
<dbReference type="EMBL" id="ABEU02000022">
    <property type="protein sequence ID" value="PNR30207.1"/>
    <property type="molecule type" value="Genomic_DNA"/>
</dbReference>
<evidence type="ECO:0000256" key="1">
    <source>
        <dbReference type="ARBA" id="ARBA00007462"/>
    </source>
</evidence>
<feature type="compositionally biased region" description="Low complexity" evidence="2">
    <location>
        <begin position="155"/>
        <end position="164"/>
    </location>
</feature>
<reference evidence="3 5" key="2">
    <citation type="journal article" date="2018" name="Plant J.">
        <title>The Physcomitrella patens chromosome-scale assembly reveals moss genome structure and evolution.</title>
        <authorList>
            <person name="Lang D."/>
            <person name="Ullrich K.K."/>
            <person name="Murat F."/>
            <person name="Fuchs J."/>
            <person name="Jenkins J."/>
            <person name="Haas F.B."/>
            <person name="Piednoel M."/>
            <person name="Gundlach H."/>
            <person name="Van Bel M."/>
            <person name="Meyberg R."/>
            <person name="Vives C."/>
            <person name="Morata J."/>
            <person name="Symeonidi A."/>
            <person name="Hiss M."/>
            <person name="Muchero W."/>
            <person name="Kamisugi Y."/>
            <person name="Saleh O."/>
            <person name="Blanc G."/>
            <person name="Decker E.L."/>
            <person name="van Gessel N."/>
            <person name="Grimwood J."/>
            <person name="Hayes R.D."/>
            <person name="Graham S.W."/>
            <person name="Gunter L.E."/>
            <person name="McDaniel S.F."/>
            <person name="Hoernstein S.N.W."/>
            <person name="Larsson A."/>
            <person name="Li F.W."/>
            <person name="Perroud P.F."/>
            <person name="Phillips J."/>
            <person name="Ranjan P."/>
            <person name="Rokshar D.S."/>
            <person name="Rothfels C.J."/>
            <person name="Schneider L."/>
            <person name="Shu S."/>
            <person name="Stevenson D.W."/>
            <person name="Thummler F."/>
            <person name="Tillich M."/>
            <person name="Villarreal Aguilar J.C."/>
            <person name="Widiez T."/>
            <person name="Wong G.K."/>
            <person name="Wymore A."/>
            <person name="Zhang Y."/>
            <person name="Zimmer A.D."/>
            <person name="Quatrano R.S."/>
            <person name="Mayer K.F.X."/>
            <person name="Goodstein D."/>
            <person name="Casacuberta J.M."/>
            <person name="Vandepoele K."/>
            <person name="Reski R."/>
            <person name="Cuming A.C."/>
            <person name="Tuskan G.A."/>
            <person name="Maumus F."/>
            <person name="Salse J."/>
            <person name="Schmutz J."/>
            <person name="Rensing S.A."/>
        </authorList>
    </citation>
    <scope>NUCLEOTIDE SEQUENCE [LARGE SCALE GENOMIC DNA]</scope>
    <source>
        <strain evidence="4 5">cv. Gransden 2004</strain>
    </source>
</reference>
<dbReference type="PANTHER" id="PTHR13245:SF14">
    <property type="entry name" value="RRP15-LIKE PROTEIN"/>
    <property type="match status" value="1"/>
</dbReference>
<dbReference type="InterPro" id="IPR012459">
    <property type="entry name" value="Rrp15"/>
</dbReference>
<reference evidence="3 5" key="1">
    <citation type="journal article" date="2008" name="Science">
        <title>The Physcomitrella genome reveals evolutionary insights into the conquest of land by plants.</title>
        <authorList>
            <person name="Rensing S."/>
            <person name="Lang D."/>
            <person name="Zimmer A."/>
            <person name="Terry A."/>
            <person name="Salamov A."/>
            <person name="Shapiro H."/>
            <person name="Nishiyama T."/>
            <person name="Perroud P.-F."/>
            <person name="Lindquist E."/>
            <person name="Kamisugi Y."/>
            <person name="Tanahashi T."/>
            <person name="Sakakibara K."/>
            <person name="Fujita T."/>
            <person name="Oishi K."/>
            <person name="Shin-I T."/>
            <person name="Kuroki Y."/>
            <person name="Toyoda A."/>
            <person name="Suzuki Y."/>
            <person name="Hashimoto A."/>
            <person name="Yamaguchi K."/>
            <person name="Sugano A."/>
            <person name="Kohara Y."/>
            <person name="Fujiyama A."/>
            <person name="Anterola A."/>
            <person name="Aoki S."/>
            <person name="Ashton N."/>
            <person name="Barbazuk W.B."/>
            <person name="Barker E."/>
            <person name="Bennetzen J."/>
            <person name="Bezanilla M."/>
            <person name="Blankenship R."/>
            <person name="Cho S.H."/>
            <person name="Dutcher S."/>
            <person name="Estelle M."/>
            <person name="Fawcett J.A."/>
            <person name="Gundlach H."/>
            <person name="Hanada K."/>
            <person name="Heyl A."/>
            <person name="Hicks K.A."/>
            <person name="Hugh J."/>
            <person name="Lohr M."/>
            <person name="Mayer K."/>
            <person name="Melkozernov A."/>
            <person name="Murata T."/>
            <person name="Nelson D."/>
            <person name="Pils B."/>
            <person name="Prigge M."/>
            <person name="Reiss B."/>
            <person name="Renner T."/>
            <person name="Rombauts S."/>
            <person name="Rushton P."/>
            <person name="Sanderfoot A."/>
            <person name="Schween G."/>
            <person name="Shiu S.-H."/>
            <person name="Stueber K."/>
            <person name="Theodoulou F.L."/>
            <person name="Tu H."/>
            <person name="Van de Peer Y."/>
            <person name="Verrier P.J."/>
            <person name="Waters E."/>
            <person name="Wood A."/>
            <person name="Yang L."/>
            <person name="Cove D."/>
            <person name="Cuming A."/>
            <person name="Hasebe M."/>
            <person name="Lucas S."/>
            <person name="Mishler D.B."/>
            <person name="Reski R."/>
            <person name="Grigoriev I."/>
            <person name="Quatrano R.S."/>
            <person name="Boore J.L."/>
        </authorList>
    </citation>
    <scope>NUCLEOTIDE SEQUENCE [LARGE SCALE GENOMIC DNA]</scope>
    <source>
        <strain evidence="4 5">cv. Gransden 2004</strain>
    </source>
</reference>
<feature type="compositionally biased region" description="Basic and acidic residues" evidence="2">
    <location>
        <begin position="1"/>
        <end position="11"/>
    </location>
</feature>
<dbReference type="PANTHER" id="PTHR13245">
    <property type="entry name" value="RRP15-LIKE PROTEIN"/>
    <property type="match status" value="1"/>
</dbReference>
<dbReference type="PaxDb" id="3218-PP1S251_33V6.1"/>